<dbReference type="Gene3D" id="2.60.40.1730">
    <property type="entry name" value="tricorn interacting facor f3 domain"/>
    <property type="match status" value="1"/>
</dbReference>
<dbReference type="InterPro" id="IPR001930">
    <property type="entry name" value="Peptidase_M1"/>
</dbReference>
<dbReference type="EMBL" id="JASGXD010000005">
    <property type="protein sequence ID" value="KAK6005847.1"/>
    <property type="molecule type" value="Genomic_DNA"/>
</dbReference>
<evidence type="ECO:0000256" key="4">
    <source>
        <dbReference type="ARBA" id="ARBA00022801"/>
    </source>
</evidence>
<dbReference type="InterPro" id="IPR014782">
    <property type="entry name" value="Peptidase_M1_dom"/>
</dbReference>
<protein>
    <recommendedName>
        <fullName evidence="7">Aminopeptidase</fullName>
        <ecNumber evidence="7">3.4.11.-</ecNumber>
    </recommendedName>
</protein>
<evidence type="ECO:0000313" key="11">
    <source>
        <dbReference type="EMBL" id="KAK6005847.1"/>
    </source>
</evidence>
<evidence type="ECO:0000256" key="7">
    <source>
        <dbReference type="RuleBase" id="RU364040"/>
    </source>
</evidence>
<evidence type="ECO:0000256" key="1">
    <source>
        <dbReference type="ARBA" id="ARBA00010136"/>
    </source>
</evidence>
<dbReference type="SUPFAM" id="SSF63737">
    <property type="entry name" value="Leukotriene A4 hydrolase N-terminal domain"/>
    <property type="match status" value="1"/>
</dbReference>
<evidence type="ECO:0000259" key="9">
    <source>
        <dbReference type="Pfam" id="PF11838"/>
    </source>
</evidence>
<dbReference type="Pfam" id="PF17900">
    <property type="entry name" value="Peptidase_M1_N"/>
    <property type="match status" value="1"/>
</dbReference>
<name>A0ABR0TND4_AURPU</name>
<keyword evidence="7" id="KW-0031">Aminopeptidase</keyword>
<dbReference type="Proteomes" id="UP001341245">
    <property type="component" value="Unassembled WGS sequence"/>
</dbReference>
<dbReference type="CDD" id="cd09601">
    <property type="entry name" value="M1_APN-Q_like"/>
    <property type="match status" value="1"/>
</dbReference>
<organism evidence="11 12">
    <name type="scientific">Aureobasidium pullulans</name>
    <name type="common">Black yeast</name>
    <name type="synonym">Pullularia pullulans</name>
    <dbReference type="NCBI Taxonomy" id="5580"/>
    <lineage>
        <taxon>Eukaryota</taxon>
        <taxon>Fungi</taxon>
        <taxon>Dikarya</taxon>
        <taxon>Ascomycota</taxon>
        <taxon>Pezizomycotina</taxon>
        <taxon>Dothideomycetes</taxon>
        <taxon>Dothideomycetidae</taxon>
        <taxon>Dothideales</taxon>
        <taxon>Saccotheciaceae</taxon>
        <taxon>Aureobasidium</taxon>
    </lineage>
</organism>
<feature type="domain" description="Peptidase M1 membrane alanine aminopeptidase" evidence="8">
    <location>
        <begin position="261"/>
        <end position="477"/>
    </location>
</feature>
<proteinExistence type="inferred from homology"/>
<reference evidence="11 12" key="1">
    <citation type="submission" date="2023-11" db="EMBL/GenBank/DDBJ databases">
        <title>Draft genome sequence and annotation of the polyextremotolerant black yeast-like fungus Aureobasidium pullulans NRRL 62042.</title>
        <authorList>
            <person name="Dielentheis-Frenken M.R.E."/>
            <person name="Wibberg D."/>
            <person name="Blank L.M."/>
            <person name="Tiso T."/>
        </authorList>
    </citation>
    <scope>NUCLEOTIDE SEQUENCE [LARGE SCALE GENOMIC DNA]</scope>
    <source>
        <strain evidence="11 12">NRRL 62042</strain>
    </source>
</reference>
<feature type="domain" description="Aminopeptidase N-like N-terminal" evidence="10">
    <location>
        <begin position="20"/>
        <end position="220"/>
    </location>
</feature>
<sequence length="870" mass="98618">MLQERPVSFKGLRYEPVVRPSSYHLRLYDIEFAGDWQYGGTVEIEGEVLKQSNEILVHASSLKVLRAEVVLQDSACAKSLVTSEIYLNQLDQTARLMFHESIPKGSVTVRIDFSGIIDHSMTGFFRARYEPASPDHADTPEQAKKQYMLATQFEPCDARKAFPCFDLPHLKATFELEVEVPAELTVLSNMPEMPACDLRADDRGLKVIRLQRTPLMSTYLLAWAIGDFEYVEAHTDREYAGKKLPVRVYAPRGLSQYGLFGVNEARRIIDFFSESFAVDYPLPKSDHIVVPEFISGAMENWGLITYKPTKILFDTETADNRLLSKASYIIAHELAHQWFGNLVSPRHWGELWLNEGFATWAGHRAVNYLHPEWCIWSQFVGECMEEAFATDSLNASHPVVEEVDCDCNAWKMFDTISYMKGCSLVRMLANYLGEEVFLRGLQNYLKELAYDVAVSADLWRHLSKTAGLDVAALMEQWIERPGYPIVCVQDISHGVEAKQKLLKSTTDDESQYWQIPLRSCNNTVILRSQKATIASITSSLEFNRDHTGFYRTQYLFNHLPSATSSLKTLSSQERVGIIADTTALVVQSSTSCQDLLNLLPLFKDDEDGFVWAQIQKAVSTLRSAISTEHPTSEAFTSYVQDLTQPARSKITWTGHPDDYVKGEFEKIIIFMSAAQADANILSEVQSRFKAWKSGNRDAIPRNLQNPIFGLAVLYGGEDEYNAMKAEYLSNCTIDGKEICIAALGRTKLPNLARDLLDFAFREHRVPLQNLHFVGMAVSNGLCAPELWSYVKQNWDLVWQTLKVNNYALSWFLENSLCGSDDLSIERDIAAFFSDKDVPQIEEVLEIVKGSIRRNAAFKTRARSEIIDYFE</sequence>
<evidence type="ECO:0000259" key="10">
    <source>
        <dbReference type="Pfam" id="PF17900"/>
    </source>
</evidence>
<dbReference type="PRINTS" id="PR00756">
    <property type="entry name" value="ALADIPTASE"/>
</dbReference>
<dbReference type="Gene3D" id="2.60.40.1910">
    <property type="match status" value="1"/>
</dbReference>
<dbReference type="InterPro" id="IPR024571">
    <property type="entry name" value="ERAP1-like_C_dom"/>
</dbReference>
<keyword evidence="3 7" id="KW-0479">Metal-binding</keyword>
<dbReference type="PANTHER" id="PTHR11533">
    <property type="entry name" value="PROTEASE M1 ZINC METALLOPROTEASE"/>
    <property type="match status" value="1"/>
</dbReference>
<keyword evidence="2 7" id="KW-0645">Protease</keyword>
<dbReference type="InterPro" id="IPR045357">
    <property type="entry name" value="Aminopeptidase_N-like_N"/>
</dbReference>
<dbReference type="InterPro" id="IPR050344">
    <property type="entry name" value="Peptidase_M1_aminopeptidases"/>
</dbReference>
<dbReference type="EC" id="3.4.11.-" evidence="7"/>
<evidence type="ECO:0000256" key="5">
    <source>
        <dbReference type="ARBA" id="ARBA00022833"/>
    </source>
</evidence>
<dbReference type="Pfam" id="PF11838">
    <property type="entry name" value="ERAP1_C"/>
    <property type="match status" value="1"/>
</dbReference>
<dbReference type="Gene3D" id="1.25.50.20">
    <property type="match status" value="1"/>
</dbReference>
<comment type="caution">
    <text evidence="11">The sequence shown here is derived from an EMBL/GenBank/DDBJ whole genome shotgun (WGS) entry which is preliminary data.</text>
</comment>
<accession>A0ABR0TND4</accession>
<dbReference type="InterPro" id="IPR042097">
    <property type="entry name" value="Aminopeptidase_N-like_N_sf"/>
</dbReference>
<comment type="similarity">
    <text evidence="1 7">Belongs to the peptidase M1 family.</text>
</comment>
<evidence type="ECO:0000313" key="12">
    <source>
        <dbReference type="Proteomes" id="UP001341245"/>
    </source>
</evidence>
<evidence type="ECO:0000256" key="3">
    <source>
        <dbReference type="ARBA" id="ARBA00022723"/>
    </source>
</evidence>
<keyword evidence="4 7" id="KW-0378">Hydrolase</keyword>
<feature type="domain" description="ERAP1-like C-terminal" evidence="9">
    <location>
        <begin position="542"/>
        <end position="852"/>
    </location>
</feature>
<evidence type="ECO:0000256" key="6">
    <source>
        <dbReference type="ARBA" id="ARBA00023049"/>
    </source>
</evidence>
<keyword evidence="12" id="KW-1185">Reference proteome</keyword>
<dbReference type="Pfam" id="PF01433">
    <property type="entry name" value="Peptidase_M1"/>
    <property type="match status" value="1"/>
</dbReference>
<dbReference type="InterPro" id="IPR034016">
    <property type="entry name" value="M1_APN-typ"/>
</dbReference>
<dbReference type="SUPFAM" id="SSF55486">
    <property type="entry name" value="Metalloproteases ('zincins'), catalytic domain"/>
    <property type="match status" value="1"/>
</dbReference>
<dbReference type="InterPro" id="IPR027268">
    <property type="entry name" value="Peptidase_M4/M1_CTD_sf"/>
</dbReference>
<keyword evidence="6 7" id="KW-0482">Metalloprotease</keyword>
<keyword evidence="5 7" id="KW-0862">Zinc</keyword>
<gene>
    <name evidence="11" type="ORF">QM012_007489</name>
</gene>
<evidence type="ECO:0000256" key="2">
    <source>
        <dbReference type="ARBA" id="ARBA00022670"/>
    </source>
</evidence>
<dbReference type="PANTHER" id="PTHR11533:SF171">
    <property type="entry name" value="AMINOPEPTIDASE"/>
    <property type="match status" value="1"/>
</dbReference>
<evidence type="ECO:0000259" key="8">
    <source>
        <dbReference type="Pfam" id="PF01433"/>
    </source>
</evidence>
<dbReference type="Gene3D" id="1.10.390.10">
    <property type="entry name" value="Neutral Protease Domain 2"/>
    <property type="match status" value="1"/>
</dbReference>
<comment type="cofactor">
    <cofactor evidence="7">
        <name>Zn(2+)</name>
        <dbReference type="ChEBI" id="CHEBI:29105"/>
    </cofactor>
    <text evidence="7">Binds 1 zinc ion per subunit.</text>
</comment>